<dbReference type="PIRSF" id="PIRSF000524">
    <property type="entry name" value="SPT"/>
    <property type="match status" value="1"/>
</dbReference>
<dbReference type="GO" id="GO:0008453">
    <property type="term" value="F:alanine-glyoxylate transaminase activity"/>
    <property type="evidence" value="ECO:0007669"/>
    <property type="project" value="TreeGrafter"/>
</dbReference>
<dbReference type="PANTHER" id="PTHR21152:SF24">
    <property type="entry name" value="ALANINE--GLYOXYLATE AMINOTRANSFERASE 1"/>
    <property type="match status" value="1"/>
</dbReference>
<gene>
    <name evidence="11" type="ORF">CDO51_03410</name>
</gene>
<evidence type="ECO:0000256" key="6">
    <source>
        <dbReference type="PIRSR" id="PIRSR000524-1"/>
    </source>
</evidence>
<organism evidence="11 12">
    <name type="scientific">Natranaerobius trueperi</name>
    <dbReference type="NCBI Taxonomy" id="759412"/>
    <lineage>
        <taxon>Bacteria</taxon>
        <taxon>Bacillati</taxon>
        <taxon>Bacillota</taxon>
        <taxon>Clostridia</taxon>
        <taxon>Natranaerobiales</taxon>
        <taxon>Natranaerobiaceae</taxon>
        <taxon>Natranaerobius</taxon>
    </lineage>
</organism>
<name>A0A226C133_9FIRM</name>
<dbReference type="PANTHER" id="PTHR21152">
    <property type="entry name" value="AMINOTRANSFERASE CLASS V"/>
    <property type="match status" value="1"/>
</dbReference>
<comment type="similarity">
    <text evidence="2 8">Belongs to the class-V pyridoxal-phosphate-dependent aminotransferase family.</text>
</comment>
<dbReference type="Gene3D" id="3.40.640.10">
    <property type="entry name" value="Type I PLP-dependent aspartate aminotransferase-like (Major domain)"/>
    <property type="match status" value="1"/>
</dbReference>
<dbReference type="Proteomes" id="UP000214588">
    <property type="component" value="Unassembled WGS sequence"/>
</dbReference>
<accession>A0A226C133</accession>
<evidence type="ECO:0000313" key="12">
    <source>
        <dbReference type="Proteomes" id="UP000214588"/>
    </source>
</evidence>
<feature type="modified residue" description="N6-(pyridoxal phosphate)lysine" evidence="7">
    <location>
        <position position="191"/>
    </location>
</feature>
<evidence type="ECO:0000259" key="10">
    <source>
        <dbReference type="Pfam" id="PF00266"/>
    </source>
</evidence>
<evidence type="ECO:0000256" key="7">
    <source>
        <dbReference type="PIRSR" id="PIRSR000524-50"/>
    </source>
</evidence>
<dbReference type="InterPro" id="IPR020578">
    <property type="entry name" value="Aminotrans_V_PyrdxlP_BS"/>
</dbReference>
<evidence type="ECO:0000313" key="11">
    <source>
        <dbReference type="EMBL" id="OWZ84324.1"/>
    </source>
</evidence>
<evidence type="ECO:0000256" key="1">
    <source>
        <dbReference type="ARBA" id="ARBA00001933"/>
    </source>
</evidence>
<dbReference type="InterPro" id="IPR015422">
    <property type="entry name" value="PyrdxlP-dep_Trfase_small"/>
</dbReference>
<dbReference type="InterPro" id="IPR024169">
    <property type="entry name" value="SP_NH2Trfase/AEP_transaminase"/>
</dbReference>
<evidence type="ECO:0000256" key="2">
    <source>
        <dbReference type="ARBA" id="ARBA00009236"/>
    </source>
</evidence>
<keyword evidence="5 7" id="KW-0663">Pyridoxal phosphate</keyword>
<dbReference type="Pfam" id="PF00266">
    <property type="entry name" value="Aminotran_5"/>
    <property type="match status" value="1"/>
</dbReference>
<evidence type="ECO:0000256" key="3">
    <source>
        <dbReference type="ARBA" id="ARBA00022576"/>
    </source>
</evidence>
<evidence type="ECO:0000256" key="8">
    <source>
        <dbReference type="RuleBase" id="RU004075"/>
    </source>
</evidence>
<dbReference type="PROSITE" id="PS00595">
    <property type="entry name" value="AA_TRANSFER_CLASS_5"/>
    <property type="match status" value="1"/>
</dbReference>
<dbReference type="GO" id="GO:0004760">
    <property type="term" value="F:L-serine-pyruvate transaminase activity"/>
    <property type="evidence" value="ECO:0007669"/>
    <property type="project" value="TreeGrafter"/>
</dbReference>
<feature type="domain" description="Aminotransferase class V" evidence="10">
    <location>
        <begin position="37"/>
        <end position="326"/>
    </location>
</feature>
<keyword evidence="3 11" id="KW-0032">Aminotransferase</keyword>
<feature type="binding site" evidence="6">
    <location>
        <position position="336"/>
    </location>
    <ligand>
        <name>substrate</name>
    </ligand>
</feature>
<dbReference type="InterPro" id="IPR015424">
    <property type="entry name" value="PyrdxlP-dep_Trfase"/>
</dbReference>
<protein>
    <submittedName>
        <fullName evidence="11">Aminotransferase</fullName>
    </submittedName>
</protein>
<keyword evidence="12" id="KW-1185">Reference proteome</keyword>
<dbReference type="RefSeq" id="WP_089022898.1">
    <property type="nucleotide sequence ID" value="NZ_NIQC01000005.1"/>
</dbReference>
<proteinExistence type="inferred from homology"/>
<keyword evidence="4 11" id="KW-0808">Transferase</keyword>
<dbReference type="OrthoDB" id="389074at2"/>
<sequence length="385" mass="42872">MNTNRELVMIPGPTPVTEPIRKQLGRETAAFKDPNFVEDFKEVISDLTKLWNSSEVFVVSGSGTLAMEMAIANTLKETDSVLVISHGFFGDRMVDLCKRKGLDVDVLSSKWGKAISVEEIKEKLAKKKYKAVAVTHVDTSTGVKASLDQLGEVLDKHPETLFIVDGVCSTAGEPEFMYEMGIDVLITASQKAFGVPPGLAMVWVSEKAMSRREEIGDICEYYLDFDRWLPVMKNPDKYFGTPPVNLIWALKEAVQIIKNEGLLERFKRHQIRGRAVQKALEGLGFEILAEENVRASTLSNPLYPEGIEDGEFRKVLKEEGVVVAGGLGPYAGKLFRLGHMGNIDTNELVTVISAIERTLFRLDYPVEFGKGINILLENIMKKEKN</sequence>
<comment type="cofactor">
    <cofactor evidence="1 7 9">
        <name>pyridoxal 5'-phosphate</name>
        <dbReference type="ChEBI" id="CHEBI:597326"/>
    </cofactor>
</comment>
<dbReference type="GO" id="GO:0019265">
    <property type="term" value="P:glycine biosynthetic process, by transamination of glyoxylate"/>
    <property type="evidence" value="ECO:0007669"/>
    <property type="project" value="TreeGrafter"/>
</dbReference>
<evidence type="ECO:0000256" key="5">
    <source>
        <dbReference type="ARBA" id="ARBA00022898"/>
    </source>
</evidence>
<dbReference type="AlphaFoldDB" id="A0A226C133"/>
<dbReference type="InterPro" id="IPR015421">
    <property type="entry name" value="PyrdxlP-dep_Trfase_major"/>
</dbReference>
<evidence type="ECO:0000256" key="4">
    <source>
        <dbReference type="ARBA" id="ARBA00022679"/>
    </source>
</evidence>
<dbReference type="SUPFAM" id="SSF53383">
    <property type="entry name" value="PLP-dependent transferases"/>
    <property type="match status" value="1"/>
</dbReference>
<dbReference type="InterPro" id="IPR000192">
    <property type="entry name" value="Aminotrans_V_dom"/>
</dbReference>
<dbReference type="EMBL" id="NIQC01000005">
    <property type="protein sequence ID" value="OWZ84324.1"/>
    <property type="molecule type" value="Genomic_DNA"/>
</dbReference>
<reference evidence="11 12" key="1">
    <citation type="submission" date="2017-06" db="EMBL/GenBank/DDBJ databases">
        <title>Draft Genome Sequence of Natranaerobius trueperi halophilic, alkalithermophilic bacteria from soda lakes.</title>
        <authorList>
            <person name="Zhao B."/>
        </authorList>
    </citation>
    <scope>NUCLEOTIDE SEQUENCE [LARGE SCALE GENOMIC DNA]</scope>
    <source>
        <strain evidence="11 12">DSM 18760</strain>
    </source>
</reference>
<comment type="caution">
    <text evidence="11">The sequence shown here is derived from an EMBL/GenBank/DDBJ whole genome shotgun (WGS) entry which is preliminary data.</text>
</comment>
<dbReference type="Gene3D" id="3.90.1150.10">
    <property type="entry name" value="Aspartate Aminotransferase, domain 1"/>
    <property type="match status" value="1"/>
</dbReference>
<evidence type="ECO:0000256" key="9">
    <source>
        <dbReference type="RuleBase" id="RU004504"/>
    </source>
</evidence>